<dbReference type="GO" id="GO:0000287">
    <property type="term" value="F:magnesium ion binding"/>
    <property type="evidence" value="ECO:0007669"/>
    <property type="project" value="UniProtKB-UniRule"/>
</dbReference>
<keyword evidence="4 6" id="KW-0378">Hydrolase</keyword>
<feature type="binding site" evidence="6">
    <location>
        <position position="97"/>
    </location>
    <ligand>
        <name>Mg(2+)</name>
        <dbReference type="ChEBI" id="CHEBI:18420"/>
    </ligand>
</feature>
<dbReference type="Gene3D" id="3.40.50.1010">
    <property type="entry name" value="5'-nuclease"/>
    <property type="match status" value="1"/>
</dbReference>
<evidence type="ECO:0000313" key="9">
    <source>
        <dbReference type="Proteomes" id="UP000219688"/>
    </source>
</evidence>
<keyword evidence="5 6" id="KW-0460">Magnesium</keyword>
<evidence type="ECO:0000313" key="8">
    <source>
        <dbReference type="EMBL" id="SOC53646.1"/>
    </source>
</evidence>
<evidence type="ECO:0000256" key="4">
    <source>
        <dbReference type="ARBA" id="ARBA00022801"/>
    </source>
</evidence>
<name>A0A285VKC6_9MICO</name>
<dbReference type="InterPro" id="IPR051749">
    <property type="entry name" value="PINc/VapC_TA_RNase"/>
</dbReference>
<feature type="binding site" evidence="6">
    <location>
        <position position="7"/>
    </location>
    <ligand>
        <name>Mg(2+)</name>
        <dbReference type="ChEBI" id="CHEBI:18420"/>
    </ligand>
</feature>
<dbReference type="GO" id="GO:0090729">
    <property type="term" value="F:toxin activity"/>
    <property type="evidence" value="ECO:0007669"/>
    <property type="project" value="UniProtKB-KW"/>
</dbReference>
<reference evidence="9" key="1">
    <citation type="submission" date="2017-08" db="EMBL/GenBank/DDBJ databases">
        <authorList>
            <person name="Varghese N."/>
            <person name="Submissions S."/>
        </authorList>
    </citation>
    <scope>NUCLEOTIDE SEQUENCE [LARGE SCALE GENOMIC DNA]</scope>
    <source>
        <strain evidence="9">USBA17B2</strain>
    </source>
</reference>
<evidence type="ECO:0000256" key="5">
    <source>
        <dbReference type="ARBA" id="ARBA00022842"/>
    </source>
</evidence>
<dbReference type="InterPro" id="IPR029060">
    <property type="entry name" value="PIN-like_dom_sf"/>
</dbReference>
<dbReference type="EC" id="3.1.-.-" evidence="6"/>
<dbReference type="Proteomes" id="UP000219688">
    <property type="component" value="Unassembled WGS sequence"/>
</dbReference>
<sequence length="133" mass="14418">MSRLLVDTSVWIEFLRGTGSPAHLFVRERVGDTLATTEPVLMELLAGAATGPQTAAAERLMLGQHWLQVHPGIDYRAAVDIFQAARASGHQPRSLQDCLIAAIALRERVAVAHRDADYAHIAAVTGLDVVDLR</sequence>
<protein>
    <recommendedName>
        <fullName evidence="6">Ribonuclease VapC</fullName>
        <shortName evidence="6">RNase VapC</shortName>
        <ecNumber evidence="6">3.1.-.-</ecNumber>
    </recommendedName>
    <alternativeName>
        <fullName evidence="6">Toxin VapC</fullName>
    </alternativeName>
</protein>
<keyword evidence="6" id="KW-0800">Toxin</keyword>
<proteinExistence type="inferred from homology"/>
<dbReference type="PANTHER" id="PTHR42740">
    <property type="entry name" value="RIBONUCLEASE VAPC3"/>
    <property type="match status" value="1"/>
</dbReference>
<dbReference type="InterPro" id="IPR022907">
    <property type="entry name" value="VapC_family"/>
</dbReference>
<feature type="domain" description="PIN" evidence="7">
    <location>
        <begin position="5"/>
        <end position="122"/>
    </location>
</feature>
<organism evidence="8 9">
    <name type="scientific">Ornithinimicrobium cerasi</name>
    <dbReference type="NCBI Taxonomy" id="2248773"/>
    <lineage>
        <taxon>Bacteria</taxon>
        <taxon>Bacillati</taxon>
        <taxon>Actinomycetota</taxon>
        <taxon>Actinomycetes</taxon>
        <taxon>Micrococcales</taxon>
        <taxon>Ornithinimicrobiaceae</taxon>
        <taxon>Ornithinimicrobium</taxon>
    </lineage>
</organism>
<keyword evidence="3 6" id="KW-0479">Metal-binding</keyword>
<dbReference type="Pfam" id="PF01850">
    <property type="entry name" value="PIN"/>
    <property type="match status" value="1"/>
</dbReference>
<keyword evidence="1 6" id="KW-1277">Toxin-antitoxin system</keyword>
<dbReference type="RefSeq" id="WP_097187116.1">
    <property type="nucleotide sequence ID" value="NZ_OBQK01000002.1"/>
</dbReference>
<dbReference type="InterPro" id="IPR002716">
    <property type="entry name" value="PIN_dom"/>
</dbReference>
<evidence type="ECO:0000256" key="1">
    <source>
        <dbReference type="ARBA" id="ARBA00022649"/>
    </source>
</evidence>
<gene>
    <name evidence="6" type="primary">vapC</name>
    <name evidence="8" type="ORF">SAMN05421879_10256</name>
</gene>
<evidence type="ECO:0000259" key="7">
    <source>
        <dbReference type="Pfam" id="PF01850"/>
    </source>
</evidence>
<comment type="cofactor">
    <cofactor evidence="6">
        <name>Mg(2+)</name>
        <dbReference type="ChEBI" id="CHEBI:18420"/>
    </cofactor>
</comment>
<comment type="similarity">
    <text evidence="6">Belongs to the PINc/VapC protein family.</text>
</comment>
<dbReference type="CDD" id="cd18756">
    <property type="entry name" value="PIN_MtVapC15-VapC11-like"/>
    <property type="match status" value="1"/>
</dbReference>
<keyword evidence="9" id="KW-1185">Reference proteome</keyword>
<comment type="function">
    <text evidence="6">Toxic component of a toxin-antitoxin (TA) system. An RNase.</text>
</comment>
<evidence type="ECO:0000256" key="6">
    <source>
        <dbReference type="HAMAP-Rule" id="MF_00265"/>
    </source>
</evidence>
<evidence type="ECO:0000256" key="3">
    <source>
        <dbReference type="ARBA" id="ARBA00022723"/>
    </source>
</evidence>
<dbReference type="SUPFAM" id="SSF88723">
    <property type="entry name" value="PIN domain-like"/>
    <property type="match status" value="1"/>
</dbReference>
<dbReference type="HAMAP" id="MF_00265">
    <property type="entry name" value="VapC_Nob1"/>
    <property type="match status" value="1"/>
</dbReference>
<dbReference type="GO" id="GO:0004540">
    <property type="term" value="F:RNA nuclease activity"/>
    <property type="evidence" value="ECO:0007669"/>
    <property type="project" value="InterPro"/>
</dbReference>
<dbReference type="AlphaFoldDB" id="A0A285VKC6"/>
<dbReference type="GO" id="GO:0016787">
    <property type="term" value="F:hydrolase activity"/>
    <property type="evidence" value="ECO:0007669"/>
    <property type="project" value="UniProtKB-KW"/>
</dbReference>
<evidence type="ECO:0000256" key="2">
    <source>
        <dbReference type="ARBA" id="ARBA00022722"/>
    </source>
</evidence>
<accession>A0A285VKC6</accession>
<dbReference type="PANTHER" id="PTHR42740:SF1">
    <property type="entry name" value="RIBONUCLEASE VAPC3"/>
    <property type="match status" value="1"/>
</dbReference>
<keyword evidence="2 6" id="KW-0540">Nuclease</keyword>
<dbReference type="EMBL" id="OBQK01000002">
    <property type="protein sequence ID" value="SOC53646.1"/>
    <property type="molecule type" value="Genomic_DNA"/>
</dbReference>